<dbReference type="EMBL" id="CP014518">
    <property type="protein sequence ID" value="AMM31154.1"/>
    <property type="molecule type" value="Genomic_DNA"/>
</dbReference>
<organism evidence="1 2">
    <name type="scientific">Sinomonas atrocyanea</name>
    <dbReference type="NCBI Taxonomy" id="37927"/>
    <lineage>
        <taxon>Bacteria</taxon>
        <taxon>Bacillati</taxon>
        <taxon>Actinomycetota</taxon>
        <taxon>Actinomycetes</taxon>
        <taxon>Micrococcales</taxon>
        <taxon>Micrococcaceae</taxon>
        <taxon>Sinomonas</taxon>
    </lineage>
</organism>
<dbReference type="RefSeq" id="WP_066494801.1">
    <property type="nucleotide sequence ID" value="NZ_BJMO01000017.1"/>
</dbReference>
<evidence type="ECO:0000313" key="2">
    <source>
        <dbReference type="Proteomes" id="UP000070134"/>
    </source>
</evidence>
<dbReference type="OrthoDB" id="3214269at2"/>
<protein>
    <submittedName>
        <fullName evidence="1">Uncharacterized protein</fullName>
    </submittedName>
</protein>
<dbReference type="AlphaFoldDB" id="A0A126ZX75"/>
<dbReference type="STRING" id="37927.SA2016_0458"/>
<name>A0A126ZX75_9MICC</name>
<evidence type="ECO:0000313" key="1">
    <source>
        <dbReference type="EMBL" id="AMM31154.1"/>
    </source>
</evidence>
<keyword evidence="2" id="KW-1185">Reference proteome</keyword>
<proteinExistence type="predicted"/>
<gene>
    <name evidence="1" type="ORF">SA2016_0458</name>
</gene>
<dbReference type="KEGG" id="satk:SA2016_0458"/>
<reference evidence="1 2" key="1">
    <citation type="submission" date="2016-02" db="EMBL/GenBank/DDBJ databases">
        <title>Complete genome of Sinomonas atrocyanea KCTC 3377.</title>
        <authorList>
            <person name="Kim K.M."/>
        </authorList>
    </citation>
    <scope>NUCLEOTIDE SEQUENCE [LARGE SCALE GENOMIC DNA]</scope>
    <source>
        <strain evidence="1 2">KCTC 3377</strain>
    </source>
</reference>
<dbReference type="Proteomes" id="UP000070134">
    <property type="component" value="Chromosome"/>
</dbReference>
<accession>A0A126ZX75</accession>
<sequence length="86" mass="9711">MPDEEIVRRIAGTTGLTAGEAARVIEDVIAWYGESAEEYVRRRHGQLQTYGTRNAEAFRIIAEELAGRPVKAPPLTERQLRRIIYG</sequence>